<keyword evidence="1 2" id="KW-0732">Signal</keyword>
<dbReference type="PANTHER" id="PTHR35038">
    <property type="entry name" value="DISSIMILATORY SULFITE REDUCTASE SIRA"/>
    <property type="match status" value="1"/>
</dbReference>
<accession>A0A419F944</accession>
<dbReference type="EMBL" id="QZKI01000006">
    <property type="protein sequence ID" value="RJP75134.1"/>
    <property type="molecule type" value="Genomic_DNA"/>
</dbReference>
<reference evidence="4 5" key="1">
    <citation type="journal article" date="2017" name="ISME J.">
        <title>Energy and carbon metabolisms in a deep terrestrial subsurface fluid microbial community.</title>
        <authorList>
            <person name="Momper L."/>
            <person name="Jungbluth S.P."/>
            <person name="Lee M.D."/>
            <person name="Amend J.P."/>
        </authorList>
    </citation>
    <scope>NUCLEOTIDE SEQUENCE [LARGE SCALE GENOMIC DNA]</scope>
    <source>
        <strain evidence="4">SURF_17</strain>
    </source>
</reference>
<feature type="signal peptide" evidence="2">
    <location>
        <begin position="1"/>
        <end position="26"/>
    </location>
</feature>
<evidence type="ECO:0000256" key="2">
    <source>
        <dbReference type="SAM" id="SignalP"/>
    </source>
</evidence>
<comment type="caution">
    <text evidence="4">The sequence shown here is derived from an EMBL/GenBank/DDBJ whole genome shotgun (WGS) entry which is preliminary data.</text>
</comment>
<feature type="domain" description="Cytochrome c-552/4" evidence="3">
    <location>
        <begin position="36"/>
        <end position="119"/>
    </location>
</feature>
<dbReference type="InterPro" id="IPR036280">
    <property type="entry name" value="Multihaem_cyt_sf"/>
</dbReference>
<sequence>MKRFSFVLALMAAISLIALLSAPAAAEHNYVGVKGCKMCHMAADKGAQYKSWEASKHAKAYETLGTDQAKEVAKAKGIANPQEAAECLKCHVTGYGSDASMFESTYTKEEGVGCESCHGAGKDYKNVTIMKDVEKAKANGLIIPSEEVCKKCHNEESPTFKAFDYKARVAEIAHPRPQK</sequence>
<feature type="chain" id="PRO_5019506476" evidence="2">
    <location>
        <begin position="27"/>
        <end position="179"/>
    </location>
</feature>
<proteinExistence type="predicted"/>
<dbReference type="Proteomes" id="UP000285961">
    <property type="component" value="Unassembled WGS sequence"/>
</dbReference>
<dbReference type="Pfam" id="PF13435">
    <property type="entry name" value="Cytochrome_C554"/>
    <property type="match status" value="1"/>
</dbReference>
<organism evidence="4 5">
    <name type="scientific">Candidatus Abyssobacteria bacterium SURF_17</name>
    <dbReference type="NCBI Taxonomy" id="2093361"/>
    <lineage>
        <taxon>Bacteria</taxon>
        <taxon>Pseudomonadati</taxon>
        <taxon>Candidatus Hydrogenedentota</taxon>
        <taxon>Candidatus Abyssobacteria</taxon>
    </lineage>
</organism>
<dbReference type="AlphaFoldDB" id="A0A419F944"/>
<evidence type="ECO:0000313" key="4">
    <source>
        <dbReference type="EMBL" id="RJP75134.1"/>
    </source>
</evidence>
<dbReference type="Gene3D" id="1.10.1130.10">
    <property type="entry name" value="Flavocytochrome C3, Chain A"/>
    <property type="match status" value="1"/>
</dbReference>
<dbReference type="PANTHER" id="PTHR35038:SF8">
    <property type="entry name" value="C-TYPE POLYHEME CYTOCHROME OMCC"/>
    <property type="match status" value="1"/>
</dbReference>
<dbReference type="InterPro" id="IPR051829">
    <property type="entry name" value="Multiheme_Cytochr_ET"/>
</dbReference>
<evidence type="ECO:0000259" key="3">
    <source>
        <dbReference type="Pfam" id="PF13435"/>
    </source>
</evidence>
<gene>
    <name evidence="4" type="ORF">C4532_00900</name>
</gene>
<evidence type="ECO:0000256" key="1">
    <source>
        <dbReference type="ARBA" id="ARBA00022729"/>
    </source>
</evidence>
<evidence type="ECO:0000313" key="5">
    <source>
        <dbReference type="Proteomes" id="UP000285961"/>
    </source>
</evidence>
<name>A0A419F944_9BACT</name>
<protein>
    <submittedName>
        <fullName evidence="4">Cytochrome C554</fullName>
    </submittedName>
</protein>
<dbReference type="SUPFAM" id="SSF48695">
    <property type="entry name" value="Multiheme cytochromes"/>
    <property type="match status" value="1"/>
</dbReference>
<dbReference type="InterPro" id="IPR023155">
    <property type="entry name" value="Cyt_c-552/4"/>
</dbReference>